<proteinExistence type="predicted"/>
<dbReference type="Proteomes" id="UP000800981">
    <property type="component" value="Unassembled WGS sequence"/>
</dbReference>
<protein>
    <submittedName>
        <fullName evidence="1">Sucrase ferredoxin</fullName>
    </submittedName>
</protein>
<reference evidence="1 2" key="1">
    <citation type="submission" date="2020-03" db="EMBL/GenBank/DDBJ databases">
        <title>Two novel Motilibacter sp.</title>
        <authorList>
            <person name="Liu S."/>
        </authorList>
    </citation>
    <scope>NUCLEOTIDE SEQUENCE [LARGE SCALE GENOMIC DNA]</scope>
    <source>
        <strain evidence="1 2">E257</strain>
    </source>
</reference>
<dbReference type="Pfam" id="PF06999">
    <property type="entry name" value="Suc_Fer-like"/>
    <property type="match status" value="1"/>
</dbReference>
<accession>A0ABX0H1Y9</accession>
<dbReference type="SUPFAM" id="SSF52833">
    <property type="entry name" value="Thioredoxin-like"/>
    <property type="match status" value="1"/>
</dbReference>
<evidence type="ECO:0000313" key="1">
    <source>
        <dbReference type="EMBL" id="NHC15453.1"/>
    </source>
</evidence>
<dbReference type="InterPro" id="IPR009737">
    <property type="entry name" value="Aim32/Apd1-like"/>
</dbReference>
<dbReference type="InterPro" id="IPR036249">
    <property type="entry name" value="Thioredoxin-like_sf"/>
</dbReference>
<gene>
    <name evidence="1" type="ORF">G9H71_16870</name>
</gene>
<dbReference type="EMBL" id="JAANNP010000031">
    <property type="protein sequence ID" value="NHC15453.1"/>
    <property type="molecule type" value="Genomic_DNA"/>
</dbReference>
<dbReference type="PANTHER" id="PTHR31902">
    <property type="entry name" value="ACTIN PATCHES DISTAL PROTEIN 1"/>
    <property type="match status" value="1"/>
</dbReference>
<comment type="caution">
    <text evidence="1">The sequence shown here is derived from an EMBL/GenBank/DDBJ whole genome shotgun (WGS) entry which is preliminary data.</text>
</comment>
<keyword evidence="2" id="KW-1185">Reference proteome</keyword>
<dbReference type="PANTHER" id="PTHR31902:SF22">
    <property type="entry name" value="SLL1203 PROTEIN"/>
    <property type="match status" value="1"/>
</dbReference>
<dbReference type="RefSeq" id="WP_166283868.1">
    <property type="nucleotide sequence ID" value="NZ_JAANNP010000031.1"/>
</dbReference>
<sequence length="328" mass="34325">MTIAPERASAAVPARTGAAQPAAEAVEGLDAPRCAVASRGSGELQRGTAAPVRSWLLVEQPGAWSRAALAETLAAALAPADRRRLGHLQREQLLRALLVRRPGRTTDPSGPRTVLVGSAVPGEAWLERLVVPDLRALADLDLEAVAAGRPGHGEPVDGPALLVCTHGAKDMCCAVEGRPLARALEAVHGDRVWECSHVGGDRFAGNLVVAPHGEYHGHLDPAGALTAAAAAVAGRVELAGFRGRSAYDPWQQTAEHAVRVRTGLLGRDEVRCGPSREDSGRVHVTVSTRRGAFAVQMERRVQAEVAASRCRGPVLPVDYAVVALTPAG</sequence>
<evidence type="ECO:0000313" key="2">
    <source>
        <dbReference type="Proteomes" id="UP000800981"/>
    </source>
</evidence>
<name>A0ABX0H1Y9_9ACTN</name>
<organism evidence="1 2">
    <name type="scientific">Motilibacter deserti</name>
    <dbReference type="NCBI Taxonomy" id="2714956"/>
    <lineage>
        <taxon>Bacteria</taxon>
        <taxon>Bacillati</taxon>
        <taxon>Actinomycetota</taxon>
        <taxon>Actinomycetes</taxon>
        <taxon>Motilibacterales</taxon>
        <taxon>Motilibacteraceae</taxon>
        <taxon>Motilibacter</taxon>
    </lineage>
</organism>